<evidence type="ECO:0000256" key="2">
    <source>
        <dbReference type="ARBA" id="ARBA00009142"/>
    </source>
</evidence>
<dbReference type="RefSeq" id="WP_250590450.1">
    <property type="nucleotide sequence ID" value="NZ_JAMLJM010000001.1"/>
</dbReference>
<feature type="transmembrane region" description="Helical" evidence="8">
    <location>
        <begin position="141"/>
        <end position="157"/>
    </location>
</feature>
<gene>
    <name evidence="9" type="ORF">NAT50_00625</name>
</gene>
<dbReference type="Proteomes" id="UP001317191">
    <property type="component" value="Unassembled WGS sequence"/>
</dbReference>
<feature type="transmembrane region" description="Helical" evidence="8">
    <location>
        <begin position="110"/>
        <end position="129"/>
    </location>
</feature>
<evidence type="ECO:0000256" key="5">
    <source>
        <dbReference type="ARBA" id="ARBA00022692"/>
    </source>
</evidence>
<comment type="caution">
    <text evidence="9">The sequence shown here is derived from an EMBL/GenBank/DDBJ whole genome shotgun (WGS) entry which is preliminary data.</text>
</comment>
<organism evidence="9 10">
    <name type="scientific">Flavobacterium luminosum</name>
    <dbReference type="NCBI Taxonomy" id="2949086"/>
    <lineage>
        <taxon>Bacteria</taxon>
        <taxon>Pseudomonadati</taxon>
        <taxon>Bacteroidota</taxon>
        <taxon>Flavobacteriia</taxon>
        <taxon>Flavobacteriales</taxon>
        <taxon>Flavobacteriaceae</taxon>
        <taxon>Flavobacterium</taxon>
    </lineage>
</organism>
<accession>A0ABT0TK41</accession>
<name>A0ABT0TK41_9FLAO</name>
<dbReference type="InterPro" id="IPR002781">
    <property type="entry name" value="TM_pro_TauE-like"/>
</dbReference>
<dbReference type="PANTHER" id="PTHR30269:SF38">
    <property type="entry name" value="SULFITE EXPORTER TAUE_SAFE"/>
    <property type="match status" value="1"/>
</dbReference>
<evidence type="ECO:0000256" key="3">
    <source>
        <dbReference type="ARBA" id="ARBA00022448"/>
    </source>
</evidence>
<feature type="transmembrane region" description="Helical" evidence="8">
    <location>
        <begin position="27"/>
        <end position="48"/>
    </location>
</feature>
<evidence type="ECO:0000313" key="9">
    <source>
        <dbReference type="EMBL" id="MCL9807861.1"/>
    </source>
</evidence>
<evidence type="ECO:0000256" key="8">
    <source>
        <dbReference type="RuleBase" id="RU363041"/>
    </source>
</evidence>
<comment type="similarity">
    <text evidence="2 8">Belongs to the 4-toluene sulfonate uptake permease (TSUP) (TC 2.A.102) family.</text>
</comment>
<evidence type="ECO:0000256" key="4">
    <source>
        <dbReference type="ARBA" id="ARBA00022475"/>
    </source>
</evidence>
<comment type="subcellular location">
    <subcellularLocation>
        <location evidence="1 8">Cell membrane</location>
        <topology evidence="1 8">Multi-pass membrane protein</topology>
    </subcellularLocation>
</comment>
<sequence>MDYFIICLVALLGSGLTLFSGFGLGTLLLPVFGLFFPIEVAVVLTALVHFANNMLKLILFGRKADKNVILKFGIPAILFAFAGAYVLDLLTHTKPLITYSIISGKNTDVTYLKLSIGLLLIIFALFEFIPKFKNLEFDKKYLSVGGILSGFFGGLSGHQGALRSAFLIRSGLSKETFVASGVVIACLVDFSRLSIYIPKILNNEVTLDYKLITLATLSAFIGVYFGNKLLQKTTIKSLQNIVCVTLILFGILMMLGIL</sequence>
<reference evidence="9 10" key="1">
    <citation type="submission" date="2022-05" db="EMBL/GenBank/DDBJ databases">
        <title>Flavobacterium sp., isolated from activated sludge.</title>
        <authorList>
            <person name="Ran Q."/>
        </authorList>
    </citation>
    <scope>NUCLEOTIDE SEQUENCE [LARGE SCALE GENOMIC DNA]</scope>
    <source>
        <strain evidence="9 10">HXWNR70</strain>
    </source>
</reference>
<keyword evidence="5 8" id="KW-0812">Transmembrane</keyword>
<keyword evidence="7 8" id="KW-0472">Membrane</keyword>
<feature type="transmembrane region" description="Helical" evidence="8">
    <location>
        <begin position="207"/>
        <end position="226"/>
    </location>
</feature>
<feature type="transmembrane region" description="Helical" evidence="8">
    <location>
        <begin position="238"/>
        <end position="257"/>
    </location>
</feature>
<keyword evidence="4 8" id="KW-1003">Cell membrane</keyword>
<dbReference type="Pfam" id="PF01925">
    <property type="entry name" value="TauE"/>
    <property type="match status" value="1"/>
</dbReference>
<keyword evidence="6 8" id="KW-1133">Transmembrane helix</keyword>
<protein>
    <recommendedName>
        <fullName evidence="8">Probable membrane transporter protein</fullName>
    </recommendedName>
</protein>
<feature type="transmembrane region" description="Helical" evidence="8">
    <location>
        <begin position="68"/>
        <end position="90"/>
    </location>
</feature>
<dbReference type="EMBL" id="JAMLJM010000001">
    <property type="protein sequence ID" value="MCL9807861.1"/>
    <property type="molecule type" value="Genomic_DNA"/>
</dbReference>
<evidence type="ECO:0000313" key="10">
    <source>
        <dbReference type="Proteomes" id="UP001317191"/>
    </source>
</evidence>
<keyword evidence="3" id="KW-0813">Transport</keyword>
<evidence type="ECO:0000256" key="6">
    <source>
        <dbReference type="ARBA" id="ARBA00022989"/>
    </source>
</evidence>
<proteinExistence type="inferred from homology"/>
<dbReference type="PANTHER" id="PTHR30269">
    <property type="entry name" value="TRANSMEMBRANE PROTEIN YFCA"/>
    <property type="match status" value="1"/>
</dbReference>
<evidence type="ECO:0000256" key="1">
    <source>
        <dbReference type="ARBA" id="ARBA00004651"/>
    </source>
</evidence>
<evidence type="ECO:0000256" key="7">
    <source>
        <dbReference type="ARBA" id="ARBA00023136"/>
    </source>
</evidence>
<keyword evidence="10" id="KW-1185">Reference proteome</keyword>
<dbReference type="InterPro" id="IPR052017">
    <property type="entry name" value="TSUP"/>
</dbReference>